<sequence length="49" mass="5490">KTVTDIESTPSTAINKCYQIVFNTKTEYSGLAIIGFKNKNIIKQLINDI</sequence>
<reference evidence="1" key="1">
    <citation type="submission" date="2021-06" db="EMBL/GenBank/DDBJ databases">
        <authorList>
            <person name="Kallberg Y."/>
            <person name="Tangrot J."/>
            <person name="Rosling A."/>
        </authorList>
    </citation>
    <scope>NUCLEOTIDE SEQUENCE</scope>
    <source>
        <strain evidence="1">MA461A</strain>
    </source>
</reference>
<accession>A0ACA9SCG8</accession>
<gene>
    <name evidence="1" type="ORF">RPERSI_LOCUS29550</name>
</gene>
<organism evidence="1 2">
    <name type="scientific">Racocetra persica</name>
    <dbReference type="NCBI Taxonomy" id="160502"/>
    <lineage>
        <taxon>Eukaryota</taxon>
        <taxon>Fungi</taxon>
        <taxon>Fungi incertae sedis</taxon>
        <taxon>Mucoromycota</taxon>
        <taxon>Glomeromycotina</taxon>
        <taxon>Glomeromycetes</taxon>
        <taxon>Diversisporales</taxon>
        <taxon>Gigasporaceae</taxon>
        <taxon>Racocetra</taxon>
    </lineage>
</organism>
<name>A0ACA9SCG8_9GLOM</name>
<evidence type="ECO:0000313" key="1">
    <source>
        <dbReference type="EMBL" id="CAG8835447.1"/>
    </source>
</evidence>
<feature type="non-terminal residue" evidence="1">
    <location>
        <position position="1"/>
    </location>
</feature>
<dbReference type="EMBL" id="CAJVQC010111934">
    <property type="protein sequence ID" value="CAG8835447.1"/>
    <property type="molecule type" value="Genomic_DNA"/>
</dbReference>
<dbReference type="Proteomes" id="UP000789920">
    <property type="component" value="Unassembled WGS sequence"/>
</dbReference>
<evidence type="ECO:0000313" key="2">
    <source>
        <dbReference type="Proteomes" id="UP000789920"/>
    </source>
</evidence>
<protein>
    <submittedName>
        <fullName evidence="1">29372_t:CDS:1</fullName>
    </submittedName>
</protein>
<keyword evidence="2" id="KW-1185">Reference proteome</keyword>
<comment type="caution">
    <text evidence="1">The sequence shown here is derived from an EMBL/GenBank/DDBJ whole genome shotgun (WGS) entry which is preliminary data.</text>
</comment>
<proteinExistence type="predicted"/>
<feature type="non-terminal residue" evidence="1">
    <location>
        <position position="49"/>
    </location>
</feature>